<proteinExistence type="predicted"/>
<dbReference type="EMBL" id="DVFN01000016">
    <property type="protein sequence ID" value="HIQ68963.1"/>
    <property type="molecule type" value="Genomic_DNA"/>
</dbReference>
<dbReference type="Proteomes" id="UP000886874">
    <property type="component" value="Unassembled WGS sequence"/>
</dbReference>
<dbReference type="AlphaFoldDB" id="A0A9D0Z4Q0"/>
<keyword evidence="2" id="KW-0472">Membrane</keyword>
<feature type="transmembrane region" description="Helical" evidence="2">
    <location>
        <begin position="7"/>
        <end position="28"/>
    </location>
</feature>
<keyword evidence="1" id="KW-0175">Coiled coil</keyword>
<keyword evidence="2" id="KW-1133">Transmembrane helix</keyword>
<evidence type="ECO:0000259" key="4">
    <source>
        <dbReference type="Pfam" id="PF26018"/>
    </source>
</evidence>
<reference evidence="5" key="2">
    <citation type="journal article" date="2021" name="PeerJ">
        <title>Extensive microbial diversity within the chicken gut microbiome revealed by metagenomics and culture.</title>
        <authorList>
            <person name="Gilroy R."/>
            <person name="Ravi A."/>
            <person name="Getino M."/>
            <person name="Pursley I."/>
            <person name="Horton D.L."/>
            <person name="Alikhan N.F."/>
            <person name="Baker D."/>
            <person name="Gharbi K."/>
            <person name="Hall N."/>
            <person name="Watson M."/>
            <person name="Adriaenssens E.M."/>
            <person name="Foster-Nyarko E."/>
            <person name="Jarju S."/>
            <person name="Secka A."/>
            <person name="Antonio M."/>
            <person name="Oren A."/>
            <person name="Chaudhuri R.R."/>
            <person name="La Ragione R."/>
            <person name="Hildebrand F."/>
            <person name="Pallen M.J."/>
        </authorList>
    </citation>
    <scope>NUCLEOTIDE SEQUENCE</scope>
    <source>
        <strain evidence="5">ChiSjej2B20-13462</strain>
    </source>
</reference>
<evidence type="ECO:0000313" key="5">
    <source>
        <dbReference type="EMBL" id="HIQ68963.1"/>
    </source>
</evidence>
<dbReference type="Pfam" id="PF26012">
    <property type="entry name" value="HH_RND_rel"/>
    <property type="match status" value="1"/>
</dbReference>
<feature type="domain" description="RND related alpha-helical hairpin" evidence="3">
    <location>
        <begin position="96"/>
        <end position="190"/>
    </location>
</feature>
<evidence type="ECO:0000256" key="1">
    <source>
        <dbReference type="SAM" id="Coils"/>
    </source>
</evidence>
<evidence type="ECO:0000313" key="6">
    <source>
        <dbReference type="Proteomes" id="UP000886874"/>
    </source>
</evidence>
<evidence type="ECO:0000259" key="3">
    <source>
        <dbReference type="Pfam" id="PF26012"/>
    </source>
</evidence>
<feature type="coiled-coil region" evidence="1">
    <location>
        <begin position="164"/>
        <end position="191"/>
    </location>
</feature>
<organism evidence="5 6">
    <name type="scientific">Candidatus Avoscillospira stercorigallinarum</name>
    <dbReference type="NCBI Taxonomy" id="2840708"/>
    <lineage>
        <taxon>Bacteria</taxon>
        <taxon>Bacillati</taxon>
        <taxon>Bacillota</taxon>
        <taxon>Clostridia</taxon>
        <taxon>Eubacteriales</taxon>
        <taxon>Oscillospiraceae</taxon>
        <taxon>Oscillospiraceae incertae sedis</taxon>
        <taxon>Candidatus Avoscillospira</taxon>
    </lineage>
</organism>
<dbReference type="InterPro" id="IPR058728">
    <property type="entry name" value="HH_RND-rel"/>
</dbReference>
<protein>
    <recommendedName>
        <fullName evidence="7">HlyD family secretion protein</fullName>
    </recommendedName>
</protein>
<gene>
    <name evidence="5" type="ORF">IAA67_01335</name>
</gene>
<reference evidence="5" key="1">
    <citation type="submission" date="2020-10" db="EMBL/GenBank/DDBJ databases">
        <authorList>
            <person name="Gilroy R."/>
        </authorList>
    </citation>
    <scope>NUCLEOTIDE SEQUENCE</scope>
    <source>
        <strain evidence="5">ChiSjej2B20-13462</strain>
    </source>
</reference>
<sequence length="403" mass="43909">MKQGRFYTTLILWIFLAAVVCYFGYAVFNTIYAPLTTATAIEYEAGTGSYTTGYVVRDESVIRSSYGITSLLVSEGERVARGQAVATGYRDESAQDRQAELEQLEQQLQQLTYASSYSADAADQAVLDSEISTRLTEMSRYLARGDLNSLSDGSAALKGLILRRMSSEAENQALDQQIEALRAQIEALQADASYDTTVVAAGKSGYFSGAVDGYESVLTADRLSTITAAELEAIQPADPPEDAVGRLIAGNTWYYVTTVPVSQLEGVETGDTVPVTFASQFYDSIPMTVERLGQEQSGNRILVLSCDRYLQSVTLLRQQSADVVFSSYAGLRVPKEAIRVNEAGEAGVYILEGSNAVWKTVNILHDNGESYVVELDKSSVNHLWPGDDIIVTGRDLYDGKVVR</sequence>
<feature type="domain" description="RND related barrel-sandwich hybrid" evidence="4">
    <location>
        <begin position="61"/>
        <end position="235"/>
    </location>
</feature>
<comment type="caution">
    <text evidence="5">The sequence shown here is derived from an EMBL/GenBank/DDBJ whole genome shotgun (WGS) entry which is preliminary data.</text>
</comment>
<accession>A0A9D0Z4Q0</accession>
<name>A0A9D0Z4Q0_9FIRM</name>
<evidence type="ECO:0000256" key="2">
    <source>
        <dbReference type="SAM" id="Phobius"/>
    </source>
</evidence>
<evidence type="ECO:0008006" key="7">
    <source>
        <dbReference type="Google" id="ProtNLM"/>
    </source>
</evidence>
<keyword evidence="2" id="KW-0812">Transmembrane</keyword>
<dbReference type="InterPro" id="IPR058709">
    <property type="entry name" value="BSH_RND-rel"/>
</dbReference>
<dbReference type="Pfam" id="PF26018">
    <property type="entry name" value="BSH_RND_rel"/>
    <property type="match status" value="1"/>
</dbReference>